<proteinExistence type="predicted"/>
<dbReference type="KEGG" id="nvr:FEJ81_21005"/>
<dbReference type="Proteomes" id="UP000302218">
    <property type="component" value="Plasmid pNVE500"/>
</dbReference>
<gene>
    <name evidence="1" type="ORF">FEJ81_21005</name>
    <name evidence="2" type="ORF">FEJ81_22285</name>
</gene>
<dbReference type="RefSeq" id="WP_138247151.1">
    <property type="nucleotide sequence ID" value="NZ_CP040331.1"/>
</dbReference>
<reference evidence="3" key="2">
    <citation type="submission" date="2019-05" db="EMBL/GenBank/DDBJ databases">
        <title>Genome sequence and methylation pattern of the halophilic Archaeon Natrinema versiforme BOL5-4.</title>
        <authorList>
            <person name="DasSarma P."/>
            <person name="Anton B.P."/>
            <person name="DasSarma S.L."/>
            <person name="Martinez F.L."/>
            <person name="Guzman D."/>
            <person name="Roberts R.J."/>
            <person name="DasSarma S."/>
        </authorList>
    </citation>
    <scope>NUCLEOTIDE SEQUENCE [LARGE SCALE GENOMIC DNA]</scope>
    <source>
        <strain evidence="3">BOL5-4</strain>
        <plasmid evidence="3">pnve414</plasmid>
        <plasmid evidence="3">pnve500</plasmid>
    </source>
</reference>
<accession>A0A4P8WMU1</accession>
<name>A0A4P8WMU1_9EURY</name>
<dbReference type="AlphaFoldDB" id="A0A4P8WMU1"/>
<evidence type="ECO:0000313" key="3">
    <source>
        <dbReference type="Proteomes" id="UP000302218"/>
    </source>
</evidence>
<dbReference type="EMBL" id="CP040331">
    <property type="protein sequence ID" value="QCS44754.1"/>
    <property type="molecule type" value="Genomic_DNA"/>
</dbReference>
<dbReference type="KEGG" id="nvr:FEJ81_22285"/>
<evidence type="ECO:0000313" key="2">
    <source>
        <dbReference type="EMBL" id="QCS45000.1"/>
    </source>
</evidence>
<geneLocation type="plasmid" evidence="2">
    <name>pNVE414</name>
</geneLocation>
<geneLocation type="plasmid" evidence="1">
    <name>pNVE500</name>
</geneLocation>
<geneLocation type="plasmid" evidence="3">
    <name>pnve500</name>
</geneLocation>
<reference evidence="1" key="1">
    <citation type="journal article" date="2019" name="Microbiol. Resour. Announc.">
        <title>Genome Sequences and Methylation Patterns of Natrinema versiforme BOL5-4 and Natrinema pallidum BOL6-1, Two Extremely Halophilic Archaea from a Bolivian Salt Mine.</title>
        <authorList>
            <person name="DasSarma P."/>
            <person name="Anton B.P."/>
            <person name="DasSarma S.L."/>
            <person name="Martinez F.L."/>
            <person name="Guzman D."/>
            <person name="Roberts R.J."/>
            <person name="DasSarma S."/>
        </authorList>
    </citation>
    <scope>NUCLEOTIDE SEQUENCE</scope>
    <source>
        <strain evidence="1">BOL5-4</strain>
    </source>
</reference>
<dbReference type="EMBL" id="CP040332">
    <property type="protein sequence ID" value="QCS45000.1"/>
    <property type="molecule type" value="Genomic_DNA"/>
</dbReference>
<keyword evidence="1" id="KW-0614">Plasmid</keyword>
<dbReference type="Proteomes" id="UP000302218">
    <property type="component" value="Plasmid pNVE414"/>
</dbReference>
<protein>
    <submittedName>
        <fullName evidence="1">Uncharacterized protein</fullName>
    </submittedName>
</protein>
<evidence type="ECO:0000313" key="1">
    <source>
        <dbReference type="EMBL" id="QCS44754.1"/>
    </source>
</evidence>
<dbReference type="GeneID" id="40268063"/>
<sequence length="78" mass="8421">MVPSFTMSTGALLAMLGLGVFAALILSVMSYTAQRFTEYYVCEECGDDVSEFEATNNPDPEGGGEVWYCTDCSAKIDT</sequence>
<organism evidence="1 3">
    <name type="scientific">Natrinema versiforme</name>
    <dbReference type="NCBI Taxonomy" id="88724"/>
    <lineage>
        <taxon>Archaea</taxon>
        <taxon>Methanobacteriati</taxon>
        <taxon>Methanobacteriota</taxon>
        <taxon>Stenosarchaea group</taxon>
        <taxon>Halobacteria</taxon>
        <taxon>Halobacteriales</taxon>
        <taxon>Natrialbaceae</taxon>
        <taxon>Natrinema</taxon>
    </lineage>
</organism>
<geneLocation type="plasmid" evidence="3">
    <name>pnve414</name>
</geneLocation>